<dbReference type="PANTHER" id="PTHR45820">
    <property type="entry name" value="FI23527P1"/>
    <property type="match status" value="1"/>
</dbReference>
<comment type="subcellular location">
    <subcellularLocation>
        <location evidence="1">Membrane</location>
        <topology evidence="1">Multi-pass membrane protein</topology>
    </subcellularLocation>
</comment>
<dbReference type="NCBIfam" id="TIGR01297">
    <property type="entry name" value="CDF"/>
    <property type="match status" value="1"/>
</dbReference>
<dbReference type="InterPro" id="IPR058533">
    <property type="entry name" value="Cation_efflux_TM"/>
</dbReference>
<feature type="region of interest" description="Disordered" evidence="8">
    <location>
        <begin position="368"/>
        <end position="387"/>
    </location>
</feature>
<dbReference type="InterPro" id="IPR002524">
    <property type="entry name" value="Cation_efflux"/>
</dbReference>
<feature type="region of interest" description="Disordered" evidence="8">
    <location>
        <begin position="177"/>
        <end position="229"/>
    </location>
</feature>
<keyword evidence="6 9" id="KW-1133">Transmembrane helix</keyword>
<feature type="transmembrane region" description="Helical" evidence="9">
    <location>
        <begin position="111"/>
        <end position="132"/>
    </location>
</feature>
<dbReference type="EMBL" id="JBAHYK010001526">
    <property type="protein sequence ID" value="KAL0567691.1"/>
    <property type="molecule type" value="Genomic_DNA"/>
</dbReference>
<dbReference type="SUPFAM" id="SSF54695">
    <property type="entry name" value="POZ domain"/>
    <property type="match status" value="1"/>
</dbReference>
<keyword evidence="12" id="KW-1185">Reference proteome</keyword>
<dbReference type="InterPro" id="IPR036837">
    <property type="entry name" value="Cation_efflux_CTD_sf"/>
</dbReference>
<evidence type="ECO:0000313" key="11">
    <source>
        <dbReference type="EMBL" id="KAL0567691.1"/>
    </source>
</evidence>
<dbReference type="Pfam" id="PF01545">
    <property type="entry name" value="Cation_efflux"/>
    <property type="match status" value="1"/>
</dbReference>
<accession>A0ABR3EXP4</accession>
<dbReference type="PROSITE" id="PS50097">
    <property type="entry name" value="BTB"/>
    <property type="match status" value="1"/>
</dbReference>
<evidence type="ECO:0000256" key="5">
    <source>
        <dbReference type="ARBA" id="ARBA00022833"/>
    </source>
</evidence>
<dbReference type="Proteomes" id="UP001465976">
    <property type="component" value="Unassembled WGS sequence"/>
</dbReference>
<evidence type="ECO:0000256" key="3">
    <source>
        <dbReference type="ARBA" id="ARBA00022448"/>
    </source>
</evidence>
<dbReference type="InterPro" id="IPR027470">
    <property type="entry name" value="Cation_efflux_CTD"/>
</dbReference>
<keyword evidence="4 9" id="KW-0812">Transmembrane</keyword>
<feature type="transmembrane region" description="Helical" evidence="9">
    <location>
        <begin position="77"/>
        <end position="99"/>
    </location>
</feature>
<dbReference type="Pfam" id="PF00651">
    <property type="entry name" value="BTB"/>
    <property type="match status" value="1"/>
</dbReference>
<comment type="caution">
    <text evidence="11">The sequence shown here is derived from an EMBL/GenBank/DDBJ whole genome shotgun (WGS) entry which is preliminary data.</text>
</comment>
<dbReference type="InterPro" id="IPR000210">
    <property type="entry name" value="BTB/POZ_dom"/>
</dbReference>
<dbReference type="PANTHER" id="PTHR45820:SF4">
    <property type="entry name" value="ZINC TRANSPORTER 63C, ISOFORM F"/>
    <property type="match status" value="1"/>
</dbReference>
<keyword evidence="3" id="KW-0813">Transport</keyword>
<organism evidence="11 12">
    <name type="scientific">Marasmius crinis-equi</name>
    <dbReference type="NCBI Taxonomy" id="585013"/>
    <lineage>
        <taxon>Eukaryota</taxon>
        <taxon>Fungi</taxon>
        <taxon>Dikarya</taxon>
        <taxon>Basidiomycota</taxon>
        <taxon>Agaricomycotina</taxon>
        <taxon>Agaricomycetes</taxon>
        <taxon>Agaricomycetidae</taxon>
        <taxon>Agaricales</taxon>
        <taxon>Marasmiineae</taxon>
        <taxon>Marasmiaceae</taxon>
        <taxon>Marasmius</taxon>
    </lineage>
</organism>
<dbReference type="SUPFAM" id="SSF160240">
    <property type="entry name" value="Cation efflux protein cytoplasmic domain-like"/>
    <property type="match status" value="1"/>
</dbReference>
<keyword evidence="5" id="KW-0862">Zinc</keyword>
<reference evidence="11 12" key="1">
    <citation type="submission" date="2024-02" db="EMBL/GenBank/DDBJ databases">
        <title>A draft genome for the cacao thread blight pathogen Marasmius crinis-equi.</title>
        <authorList>
            <person name="Cohen S.P."/>
            <person name="Baruah I.K."/>
            <person name="Amoako-Attah I."/>
            <person name="Bukari Y."/>
            <person name="Meinhardt L.W."/>
            <person name="Bailey B.A."/>
        </authorList>
    </citation>
    <scope>NUCLEOTIDE SEQUENCE [LARGE SCALE GENOMIC DNA]</scope>
    <source>
        <strain evidence="11 12">GH-76</strain>
    </source>
</reference>
<evidence type="ECO:0000256" key="8">
    <source>
        <dbReference type="SAM" id="MobiDB-lite"/>
    </source>
</evidence>
<dbReference type="Gene3D" id="1.20.1510.10">
    <property type="entry name" value="Cation efflux protein transmembrane domain"/>
    <property type="match status" value="1"/>
</dbReference>
<evidence type="ECO:0000313" key="12">
    <source>
        <dbReference type="Proteomes" id="UP001465976"/>
    </source>
</evidence>
<gene>
    <name evidence="11" type="primary">ZRC1_2</name>
    <name evidence="11" type="ORF">V5O48_014304</name>
</gene>
<evidence type="ECO:0000256" key="1">
    <source>
        <dbReference type="ARBA" id="ARBA00004141"/>
    </source>
</evidence>
<sequence length="628" mass="69937">MGLSRATRIKTLLVIDTIFFFVELIAGYAIGSLALVADSFHMLNDVMSLLVALYAIKLTSENAVDSRYSYGWHRAEILAALVNGVFLLALCFSIFMEAIERFFSTPEISNPRLITIVGSLGLASNIVGLFLFHDQEVVPSPKPIDIRHTRKRSSSREAAAFSPLYGHPAATRASLVQAAEEMAAESEETSAPPDENTPLLNNTVSHPSDHDQSHSHTSHGHGHEHSHSGSMNMRGILLHVLGDALGNVGVIATGLVIMLSSWKYKYYFDPAISLVITVIIFSSALPLGDASFILLQAVPPHVSLDDVRSDILSVDGVISVHELHIWQLSETKTVASVHVLVSPSHDFMPVAHKIRNILHQKGVHSSTIQPEYANGEPPKRRQHASSTARKIQRVILKKMLAAATRTHGHTSSKHPRFFFTDGNVIFLVGSRLVSYVSLLIETMQVGNVLYKVHRYFFQRDSSIFDAMFSLPPPSEQQPEGEDESNPIMLEGVETRDFDRLLSLLYPYDFVECELRTIDEWISVLSLSTRWDFSSLRELSIVRISEVLDDPSDLVVLGVQYDVAGWLVSAYTELCIRKEPLTLEEGRKVGVDIAVTIGQVRHKIRYNSNLNRDHDSIVKVIRHVFDLNN</sequence>
<evidence type="ECO:0000256" key="4">
    <source>
        <dbReference type="ARBA" id="ARBA00022692"/>
    </source>
</evidence>
<dbReference type="SUPFAM" id="SSF161111">
    <property type="entry name" value="Cation efflux protein transmembrane domain-like"/>
    <property type="match status" value="1"/>
</dbReference>
<keyword evidence="7 9" id="KW-0472">Membrane</keyword>
<evidence type="ECO:0000259" key="10">
    <source>
        <dbReference type="PROSITE" id="PS50097"/>
    </source>
</evidence>
<feature type="domain" description="BTB" evidence="10">
    <location>
        <begin position="434"/>
        <end position="505"/>
    </location>
</feature>
<evidence type="ECO:0000256" key="6">
    <source>
        <dbReference type="ARBA" id="ARBA00022989"/>
    </source>
</evidence>
<feature type="transmembrane region" description="Helical" evidence="9">
    <location>
        <begin position="12"/>
        <end position="34"/>
    </location>
</feature>
<protein>
    <submittedName>
        <fullName evidence="11">Zinc resistance conferring protein</fullName>
    </submittedName>
</protein>
<comment type="similarity">
    <text evidence="2">Belongs to the cation diffusion facilitator (CDF) transporter (TC 2.A.4) family. SLC30A subfamily.</text>
</comment>
<dbReference type="InterPro" id="IPR027469">
    <property type="entry name" value="Cation_efflux_TMD_sf"/>
</dbReference>
<dbReference type="Gene3D" id="3.30.710.10">
    <property type="entry name" value="Potassium Channel Kv1.1, Chain A"/>
    <property type="match status" value="1"/>
</dbReference>
<feature type="transmembrane region" description="Helical" evidence="9">
    <location>
        <begin position="271"/>
        <end position="295"/>
    </location>
</feature>
<dbReference type="Pfam" id="PF16916">
    <property type="entry name" value="ZT_dimer"/>
    <property type="match status" value="1"/>
</dbReference>
<feature type="transmembrane region" description="Helical" evidence="9">
    <location>
        <begin position="236"/>
        <end position="259"/>
    </location>
</feature>
<evidence type="ECO:0000256" key="7">
    <source>
        <dbReference type="ARBA" id="ARBA00023136"/>
    </source>
</evidence>
<name>A0ABR3EXP4_9AGAR</name>
<evidence type="ECO:0000256" key="2">
    <source>
        <dbReference type="ARBA" id="ARBA00008873"/>
    </source>
</evidence>
<proteinExistence type="inferred from homology"/>
<evidence type="ECO:0000256" key="9">
    <source>
        <dbReference type="SAM" id="Phobius"/>
    </source>
</evidence>
<dbReference type="InterPro" id="IPR011333">
    <property type="entry name" value="SKP1/BTB/POZ_sf"/>
</dbReference>